<protein>
    <recommendedName>
        <fullName evidence="1">F-box domain-containing protein</fullName>
    </recommendedName>
</protein>
<dbReference type="AlphaFoldDB" id="G0NQX1"/>
<dbReference type="InterPro" id="IPR001810">
    <property type="entry name" value="F-box_dom"/>
</dbReference>
<dbReference type="EMBL" id="GL379929">
    <property type="protein sequence ID" value="EGT36009.1"/>
    <property type="molecule type" value="Genomic_DNA"/>
</dbReference>
<evidence type="ECO:0000313" key="3">
    <source>
        <dbReference type="Proteomes" id="UP000008068"/>
    </source>
</evidence>
<sequence>MVSLLGMPDVVLKEILDYCDLKSIFTLRKVCYNLYNFIDTIVPNSHLTDIEITFTTQSILLSITSSHGKPVPINYLNYSGGCVLTTKTRKVSFDDVDNIEMFFTDFEFILRYQKSVLNSFRLDWSDGSPNKCGIEKRISTVTRFFQNLNVTLKKYQLRVENILLEIKEHEFIKSVVSHIHPEELQRIEISDPFGDLSILNLDEIVELDQWKMAKELSIFNIPVSSAIQNFAHFTRSNISMECISFVDLMKLKEVFESSVTFNFIFILGIPKLSNLLGTHR</sequence>
<dbReference type="OrthoDB" id="5793453at2759"/>
<dbReference type="PANTHER" id="PTHR23014">
    <property type="entry name" value="F-BOX A PROTEIN"/>
    <property type="match status" value="1"/>
</dbReference>
<dbReference type="SMART" id="SM00256">
    <property type="entry name" value="FBOX"/>
    <property type="match status" value="1"/>
</dbReference>
<reference evidence="3" key="1">
    <citation type="submission" date="2011-07" db="EMBL/GenBank/DDBJ databases">
        <authorList>
            <consortium name="Caenorhabditis brenneri Sequencing and Analysis Consortium"/>
            <person name="Wilson R.K."/>
        </authorList>
    </citation>
    <scope>NUCLEOTIDE SEQUENCE [LARGE SCALE GENOMIC DNA]</scope>
    <source>
        <strain evidence="3">PB2801</strain>
    </source>
</reference>
<feature type="domain" description="F-box" evidence="1">
    <location>
        <begin position="1"/>
        <end position="50"/>
    </location>
</feature>
<keyword evidence="3" id="KW-1185">Reference proteome</keyword>
<dbReference type="Proteomes" id="UP000008068">
    <property type="component" value="Unassembled WGS sequence"/>
</dbReference>
<dbReference type="PROSITE" id="PS50181">
    <property type="entry name" value="FBOX"/>
    <property type="match status" value="1"/>
</dbReference>
<dbReference type="Pfam" id="PF00646">
    <property type="entry name" value="F-box"/>
    <property type="match status" value="1"/>
</dbReference>
<dbReference type="InParanoid" id="G0NQX1"/>
<evidence type="ECO:0000313" key="2">
    <source>
        <dbReference type="EMBL" id="EGT36009.1"/>
    </source>
</evidence>
<dbReference type="InterPro" id="IPR002900">
    <property type="entry name" value="DUF38/FTH_CAE_spp"/>
</dbReference>
<proteinExistence type="predicted"/>
<dbReference type="HOGENOM" id="CLU_030831_0_2_1"/>
<organism evidence="3">
    <name type="scientific">Caenorhabditis brenneri</name>
    <name type="common">Nematode worm</name>
    <dbReference type="NCBI Taxonomy" id="135651"/>
    <lineage>
        <taxon>Eukaryota</taxon>
        <taxon>Metazoa</taxon>
        <taxon>Ecdysozoa</taxon>
        <taxon>Nematoda</taxon>
        <taxon>Chromadorea</taxon>
        <taxon>Rhabditida</taxon>
        <taxon>Rhabditina</taxon>
        <taxon>Rhabditomorpha</taxon>
        <taxon>Rhabditoidea</taxon>
        <taxon>Rhabditidae</taxon>
        <taxon>Peloderinae</taxon>
        <taxon>Caenorhabditis</taxon>
    </lineage>
</organism>
<dbReference type="Pfam" id="PF01827">
    <property type="entry name" value="FTH"/>
    <property type="match status" value="1"/>
</dbReference>
<dbReference type="PANTHER" id="PTHR23014:SF1">
    <property type="entry name" value="DUF38 DOMAIN-CONTAINING PROTEIN-RELATED"/>
    <property type="match status" value="1"/>
</dbReference>
<name>G0NQX1_CAEBE</name>
<accession>G0NQX1</accession>
<evidence type="ECO:0000259" key="1">
    <source>
        <dbReference type="PROSITE" id="PS50181"/>
    </source>
</evidence>
<gene>
    <name evidence="2" type="ORF">CAEBREN_12280</name>
</gene>